<feature type="non-terminal residue" evidence="1">
    <location>
        <position position="1"/>
    </location>
</feature>
<name>A0A0H5RFP9_9EUKA</name>
<reference evidence="1" key="1">
    <citation type="submission" date="2015-04" db="EMBL/GenBank/DDBJ databases">
        <title>The genome sequence of the plant pathogenic Rhizarian Plasmodiophora brassicae reveals insights in its biotrophic life cycle and the origin of chitin synthesis.</title>
        <authorList>
            <person name="Schwelm A."/>
            <person name="Fogelqvist J."/>
            <person name="Knaust A."/>
            <person name="Julke S."/>
            <person name="Lilja T."/>
            <person name="Dhandapani V."/>
            <person name="Bonilla-Rosso G."/>
            <person name="Karlsson M."/>
            <person name="Shevchenko A."/>
            <person name="Choi S.R."/>
            <person name="Kim H.G."/>
            <person name="Park J.Y."/>
            <person name="Lim Y.P."/>
            <person name="Ludwig-Muller J."/>
            <person name="Dixelius C."/>
        </authorList>
    </citation>
    <scope>NUCLEOTIDE SEQUENCE</scope>
    <source>
        <tissue evidence="1">Potato root galls</tissue>
    </source>
</reference>
<feature type="non-terminal residue" evidence="1">
    <location>
        <position position="112"/>
    </location>
</feature>
<evidence type="ECO:0000313" key="1">
    <source>
        <dbReference type="EMBL" id="CRZ12843.1"/>
    </source>
</evidence>
<organism evidence="1">
    <name type="scientific">Spongospora subterranea</name>
    <dbReference type="NCBI Taxonomy" id="70186"/>
    <lineage>
        <taxon>Eukaryota</taxon>
        <taxon>Sar</taxon>
        <taxon>Rhizaria</taxon>
        <taxon>Endomyxa</taxon>
        <taxon>Phytomyxea</taxon>
        <taxon>Plasmodiophorida</taxon>
        <taxon>Plasmodiophoridae</taxon>
        <taxon>Spongospora</taxon>
    </lineage>
</organism>
<dbReference type="AlphaFoldDB" id="A0A0H5RFP9"/>
<proteinExistence type="predicted"/>
<protein>
    <submittedName>
        <fullName evidence="1">Uncharacterized protein</fullName>
    </submittedName>
</protein>
<accession>A0A0H5RFP9</accession>
<sequence length="112" mass="12588">ALSRSVFYSDRSYQGSGLFRSDPPFSIISLVCLSVVPQYIFLPQCPLRRLHRQIIARCDAIRRAPDTGPILSVHLPVNDHHPIPNPFVNRVNPILSHSFVPRSSSSSCFSLF</sequence>
<dbReference type="EMBL" id="HACM01012401">
    <property type="protein sequence ID" value="CRZ12843.1"/>
    <property type="molecule type" value="Transcribed_RNA"/>
</dbReference>